<evidence type="ECO:0000313" key="2">
    <source>
        <dbReference type="EMBL" id="AGL62614.1"/>
    </source>
</evidence>
<feature type="domain" description="DUF4332" evidence="1">
    <location>
        <begin position="8"/>
        <end position="128"/>
    </location>
</feature>
<evidence type="ECO:0000313" key="3">
    <source>
        <dbReference type="Proteomes" id="UP000013893"/>
    </source>
</evidence>
<name>R4PNQ7_9BACT</name>
<gene>
    <name evidence="2" type="ORF">L336_0914</name>
</gene>
<organism evidence="2 3">
    <name type="scientific">Candidatus Saccharimonas aalborgensis</name>
    <dbReference type="NCBI Taxonomy" id="1332188"/>
    <lineage>
        <taxon>Bacteria</taxon>
        <taxon>Candidatus Saccharimonadota</taxon>
        <taxon>Candidatus Saccharimonadia</taxon>
        <taxon>Candidatus Saccharimonadales</taxon>
        <taxon>Candidatus Saccharimonadaceae</taxon>
        <taxon>Candidatus Saccharimonas</taxon>
    </lineage>
</organism>
<dbReference type="InterPro" id="IPR025567">
    <property type="entry name" value="DUF4332"/>
</dbReference>
<proteinExistence type="predicted"/>
<evidence type="ECO:0000259" key="1">
    <source>
        <dbReference type="Pfam" id="PF14229"/>
    </source>
</evidence>
<reference evidence="2 3" key="1">
    <citation type="journal article" date="2013" name="Nat. Biotechnol.">
        <title>Genome sequences of rare, uncultured bacteria obtained by differential coverage binning of multiple metagenomes.</title>
        <authorList>
            <person name="Albertsen M."/>
            <person name="Hugenholtz P."/>
            <person name="Skarshewski A."/>
            <person name="Nielsen K.L."/>
            <person name="Tyson G.W."/>
            <person name="Nielsen P.H."/>
        </authorList>
    </citation>
    <scope>NUCLEOTIDE SEQUENCE [LARGE SCALE GENOMIC DNA]</scope>
    <source>
        <strain evidence="2">TM71</strain>
    </source>
</reference>
<keyword evidence="3" id="KW-1185">Reference proteome</keyword>
<dbReference type="EMBL" id="CP005957">
    <property type="protein sequence ID" value="AGL62614.1"/>
    <property type="molecule type" value="Genomic_DNA"/>
</dbReference>
<dbReference type="Gene3D" id="1.10.150.20">
    <property type="entry name" value="5' to 3' exonuclease, C-terminal subdomain"/>
    <property type="match status" value="1"/>
</dbReference>
<protein>
    <recommendedName>
        <fullName evidence="1">DUF4332 domain-containing protein</fullName>
    </recommendedName>
</protein>
<accession>R4PNQ7</accession>
<dbReference type="KEGG" id="saal:L336_0914"/>
<dbReference type="STRING" id="1332188.L336_0914"/>
<dbReference type="HOGENOM" id="CLU_117602_1_0_0"/>
<dbReference type="OrthoDB" id="9794786at2"/>
<dbReference type="Pfam" id="PF14229">
    <property type="entry name" value="DUF4332"/>
    <property type="match status" value="1"/>
</dbReference>
<dbReference type="Proteomes" id="UP000013893">
    <property type="component" value="Chromosome"/>
</dbReference>
<dbReference type="RefSeq" id="WP_015642064.1">
    <property type="nucleotide sequence ID" value="NC_021219.1"/>
</dbReference>
<sequence length="134" mass="14711">MVSIKSIEGIGPAYQEKLLSIGIRTTDQLLEAGATSTGRMRIADEAHLSETQVKEWVHRADLLRIHGISHEVADLLARVGACTVPKLAYRQAMSLHDDLVSYNAAHHVAKHVPTVGEVEAILKAAKRLPKMIHH</sequence>
<dbReference type="AlphaFoldDB" id="R4PNQ7"/>